<dbReference type="EC" id="5.4.3.8" evidence="8"/>
<dbReference type="OrthoDB" id="6524at2157"/>
<dbReference type="NCBIfam" id="TIGR00713">
    <property type="entry name" value="hemL"/>
    <property type="match status" value="1"/>
</dbReference>
<comment type="subcellular location">
    <subcellularLocation>
        <location evidence="8">Cytoplasm</location>
    </subcellularLocation>
</comment>
<sequence length="427" mass="47196">MQRKLLPNSKSLFDSARKVIPSGVNSPVRYYAPYPFFVKKAHGSSIWDVDGNKYVDYCNGYGALLLGHANKNVIHAVKKRLAYGTLYGAPIEQEVDLARLISKLYPTMKKVRLMNSGSEATMTAIRLARGITKRKKIIKFEGCYHGAHESMLVHAGSAHNSISISDGVLNDFARHTIVVQYNNIEQLESVISKNNDIAGVIVEPVLGNMGLILPEKNYLARMRKITKQHDVPLIFDETITGFRMSIGGAQQYYGIKPDITTLGKALGNGFVISALGGRNDIMDQLAPNGKVYAASTFAGNPVSVAAAISTIKTLIKSKSKLYPRLAKYTQEIVNAIGDIADDLKIAHQINSIESMFQIFFTSSPVFDYVSSKKSDTKKFHAFFHYLLKKGIFIPPSQFETAFLSSSHCEADVLKTIAAYDQALRMVR</sequence>
<dbReference type="InterPro" id="IPR015424">
    <property type="entry name" value="PyrdxlP-dep_Trfase"/>
</dbReference>
<comment type="pathway">
    <text evidence="3">Porphyrin-containing compound metabolism; protoporphyrin-IX biosynthesis; 5-aminolevulinate from L-glutamyl-tRNA(Glu): step 2/2.</text>
</comment>
<dbReference type="CDD" id="cd00610">
    <property type="entry name" value="OAT_like"/>
    <property type="match status" value="1"/>
</dbReference>
<dbReference type="PANTHER" id="PTHR43713">
    <property type="entry name" value="GLUTAMATE-1-SEMIALDEHYDE 2,1-AMINOMUTASE"/>
    <property type="match status" value="1"/>
</dbReference>
<dbReference type="NCBIfam" id="NF000818">
    <property type="entry name" value="PRK00062.1"/>
    <property type="match status" value="1"/>
</dbReference>
<evidence type="ECO:0000256" key="1">
    <source>
        <dbReference type="ARBA" id="ARBA00001579"/>
    </source>
</evidence>
<comment type="caution">
    <text evidence="9">The sequence shown here is derived from an EMBL/GenBank/DDBJ whole genome shotgun (WGS) entry which is preliminary data.</text>
</comment>
<organism evidence="9 10">
    <name type="scientific">Candidatus Nitrosotenuis uzonensis</name>
    <dbReference type="NCBI Taxonomy" id="1407055"/>
    <lineage>
        <taxon>Archaea</taxon>
        <taxon>Nitrososphaerota</taxon>
        <taxon>Candidatus Nitrosotenuis</taxon>
    </lineage>
</organism>
<keyword evidence="7 8" id="KW-0627">Porphyrin biosynthesis</keyword>
<comment type="similarity">
    <text evidence="4 8">Belongs to the class-III pyridoxal-phosphate-dependent aminotransferase family. HemL subfamily.</text>
</comment>
<evidence type="ECO:0000256" key="7">
    <source>
        <dbReference type="ARBA" id="ARBA00023244"/>
    </source>
</evidence>
<dbReference type="GO" id="GO:0005737">
    <property type="term" value="C:cytoplasm"/>
    <property type="evidence" value="ECO:0007669"/>
    <property type="project" value="UniProtKB-SubCell"/>
</dbReference>
<proteinExistence type="inferred from homology"/>
<reference evidence="9 10" key="1">
    <citation type="journal article" date="2013" name="PLoS ONE">
        <title>Enrichment and Genome Sequence of the Group I.1a Ammonia-Oxidizing Archaeon ?Ca. Nitrosotenuis uzonensis? Representing a Clade Globally.</title>
        <authorList>
            <person name="Lebedeva E.V."/>
            <person name="Hatzenpichler R."/>
            <person name="Pelletier E."/>
            <person name="Schuster N."/>
            <person name="Hauzmayer S."/>
            <person name="Bulaev A."/>
            <person name="Grigor'eva N.V."/>
            <person name="Galushko A."/>
            <person name="Schmid M."/>
            <person name="Palatinszky M."/>
            <person name="Le Paslier D."/>
            <person name="Daims H."/>
            <person name="Wagner M."/>
        </authorList>
    </citation>
    <scope>NUCLEOTIDE SEQUENCE [LARGE SCALE GENOMIC DNA]</scope>
    <source>
        <strain evidence="9 10">N4</strain>
    </source>
</reference>
<feature type="modified residue" description="N6-(pyridoxal phosphate)lysine" evidence="8">
    <location>
        <position position="264"/>
    </location>
</feature>
<dbReference type="InterPro" id="IPR005814">
    <property type="entry name" value="Aminotrans_3"/>
</dbReference>
<dbReference type="Gene3D" id="3.90.1150.10">
    <property type="entry name" value="Aspartate Aminotransferase, domain 1"/>
    <property type="match status" value="1"/>
</dbReference>
<evidence type="ECO:0000313" key="9">
    <source>
        <dbReference type="EMBL" id="CDI04807.1"/>
    </source>
</evidence>
<evidence type="ECO:0000256" key="6">
    <source>
        <dbReference type="ARBA" id="ARBA00023235"/>
    </source>
</evidence>
<dbReference type="GO" id="GO:0030170">
    <property type="term" value="F:pyridoxal phosphate binding"/>
    <property type="evidence" value="ECO:0007669"/>
    <property type="project" value="InterPro"/>
</dbReference>
<evidence type="ECO:0000256" key="3">
    <source>
        <dbReference type="ARBA" id="ARBA00004819"/>
    </source>
</evidence>
<dbReference type="PANTHER" id="PTHR43713:SF3">
    <property type="entry name" value="GLUTAMATE-1-SEMIALDEHYDE 2,1-AMINOMUTASE 1, CHLOROPLASTIC-RELATED"/>
    <property type="match status" value="1"/>
</dbReference>
<evidence type="ECO:0000313" key="10">
    <source>
        <dbReference type="Proteomes" id="UP000018159"/>
    </source>
</evidence>
<evidence type="ECO:0000256" key="2">
    <source>
        <dbReference type="ARBA" id="ARBA00001933"/>
    </source>
</evidence>
<comment type="catalytic activity">
    <reaction evidence="1 8">
        <text>(S)-4-amino-5-oxopentanoate = 5-aminolevulinate</text>
        <dbReference type="Rhea" id="RHEA:14265"/>
        <dbReference type="ChEBI" id="CHEBI:57501"/>
        <dbReference type="ChEBI" id="CHEBI:356416"/>
        <dbReference type="EC" id="5.4.3.8"/>
    </reaction>
</comment>
<name>V6AQD2_9ARCH</name>
<evidence type="ECO:0000256" key="8">
    <source>
        <dbReference type="HAMAP-Rule" id="MF_00375"/>
    </source>
</evidence>
<protein>
    <recommendedName>
        <fullName evidence="8">Glutamate-1-semialdehyde 2,1-aminomutase</fullName>
        <shortName evidence="8">GSA</shortName>
        <ecNumber evidence="8">5.4.3.8</ecNumber>
    </recommendedName>
    <alternativeName>
        <fullName evidence="8">Glutamate-1-semialdehyde aminotransferase</fullName>
        <shortName evidence="8">GSA-AT</shortName>
    </alternativeName>
</protein>
<dbReference type="SUPFAM" id="SSF53383">
    <property type="entry name" value="PLP-dependent transferases"/>
    <property type="match status" value="1"/>
</dbReference>
<evidence type="ECO:0000256" key="5">
    <source>
        <dbReference type="ARBA" id="ARBA00022898"/>
    </source>
</evidence>
<keyword evidence="8" id="KW-0963">Cytoplasm</keyword>
<dbReference type="Pfam" id="PF00202">
    <property type="entry name" value="Aminotran_3"/>
    <property type="match status" value="1"/>
</dbReference>
<dbReference type="GO" id="GO:0042286">
    <property type="term" value="F:glutamate-1-semialdehyde 2,1-aminomutase activity"/>
    <property type="evidence" value="ECO:0007669"/>
    <property type="project" value="UniProtKB-UniRule"/>
</dbReference>
<dbReference type="InterPro" id="IPR004639">
    <property type="entry name" value="4pyrrol_synth_GluAld_NH2Trfase"/>
</dbReference>
<keyword evidence="10" id="KW-1185">Reference proteome</keyword>
<dbReference type="RefSeq" id="WP_048193938.1">
    <property type="nucleotide sequence ID" value="NZ_CBTY010000001.1"/>
</dbReference>
<accession>V6AQD2</accession>
<dbReference type="GO" id="GO:0008483">
    <property type="term" value="F:transaminase activity"/>
    <property type="evidence" value="ECO:0007669"/>
    <property type="project" value="UniProtKB-KW"/>
</dbReference>
<gene>
    <name evidence="8 9" type="primary">hemL</name>
    <name evidence="9" type="ORF">NITUZ_10002</name>
</gene>
<comment type="cofactor">
    <cofactor evidence="2 8">
        <name>pyridoxal 5'-phosphate</name>
        <dbReference type="ChEBI" id="CHEBI:597326"/>
    </cofactor>
</comment>
<dbReference type="EMBL" id="CBTY010000001">
    <property type="protein sequence ID" value="CDI04807.1"/>
    <property type="molecule type" value="Genomic_DNA"/>
</dbReference>
<dbReference type="GO" id="GO:0006782">
    <property type="term" value="P:protoporphyrinogen IX biosynthetic process"/>
    <property type="evidence" value="ECO:0007669"/>
    <property type="project" value="UniProtKB-UniRule"/>
</dbReference>
<evidence type="ECO:0000256" key="4">
    <source>
        <dbReference type="ARBA" id="ARBA00008981"/>
    </source>
</evidence>
<dbReference type="UniPathway" id="UPA00251">
    <property type="reaction ID" value="UER00317"/>
</dbReference>
<dbReference type="AlphaFoldDB" id="V6AQD2"/>
<keyword evidence="5 8" id="KW-0663">Pyridoxal phosphate</keyword>
<dbReference type="FunFam" id="3.40.640.10:FF:000021">
    <property type="entry name" value="Glutamate-1-semialdehyde 2,1-aminomutase"/>
    <property type="match status" value="1"/>
</dbReference>
<dbReference type="HAMAP" id="MF_00375">
    <property type="entry name" value="HemL_aminotrans_3"/>
    <property type="match status" value="1"/>
</dbReference>
<dbReference type="InterPro" id="IPR015421">
    <property type="entry name" value="PyrdxlP-dep_Trfase_major"/>
</dbReference>
<dbReference type="Proteomes" id="UP000018159">
    <property type="component" value="Unassembled WGS sequence"/>
</dbReference>
<keyword evidence="6 8" id="KW-0413">Isomerase</keyword>
<dbReference type="STRING" id="1407055.NITUZ_10002"/>
<dbReference type="Gene3D" id="3.40.640.10">
    <property type="entry name" value="Type I PLP-dependent aspartate aminotransferase-like (Major domain)"/>
    <property type="match status" value="1"/>
</dbReference>
<dbReference type="InterPro" id="IPR015422">
    <property type="entry name" value="PyrdxlP-dep_Trfase_small"/>
</dbReference>